<organism evidence="1 2">
    <name type="scientific">Prunus yedoensis var. nudiflora</name>
    <dbReference type="NCBI Taxonomy" id="2094558"/>
    <lineage>
        <taxon>Eukaryota</taxon>
        <taxon>Viridiplantae</taxon>
        <taxon>Streptophyta</taxon>
        <taxon>Embryophyta</taxon>
        <taxon>Tracheophyta</taxon>
        <taxon>Spermatophyta</taxon>
        <taxon>Magnoliopsida</taxon>
        <taxon>eudicotyledons</taxon>
        <taxon>Gunneridae</taxon>
        <taxon>Pentapetalae</taxon>
        <taxon>rosids</taxon>
        <taxon>fabids</taxon>
        <taxon>Rosales</taxon>
        <taxon>Rosaceae</taxon>
        <taxon>Amygdaloideae</taxon>
        <taxon>Amygdaleae</taxon>
        <taxon>Prunus</taxon>
    </lineage>
</organism>
<accession>A0A314URG5</accession>
<keyword evidence="2" id="KW-1185">Reference proteome</keyword>
<reference evidence="1 2" key="1">
    <citation type="submission" date="2018-02" db="EMBL/GenBank/DDBJ databases">
        <title>Draft genome of wild Prunus yedoensis var. nudiflora.</title>
        <authorList>
            <person name="Baek S."/>
            <person name="Kim J.-H."/>
            <person name="Choi K."/>
            <person name="Kim G.-B."/>
            <person name="Cho A."/>
            <person name="Jang H."/>
            <person name="Shin C.-H."/>
            <person name="Yu H.-J."/>
            <person name="Mun J.-H."/>
        </authorList>
    </citation>
    <scope>NUCLEOTIDE SEQUENCE [LARGE SCALE GENOMIC DNA]</scope>
    <source>
        <strain evidence="2">cv. Jeju island</strain>
        <tissue evidence="1">Leaf</tissue>
    </source>
</reference>
<proteinExistence type="predicted"/>
<evidence type="ECO:0000313" key="1">
    <source>
        <dbReference type="EMBL" id="PQM40047.1"/>
    </source>
</evidence>
<gene>
    <name evidence="1" type="ORF">Pyn_05617</name>
</gene>
<sequence length="59" mass="6153">MSPRFPGGSSPGIPGGNRPGNIYQGSLARSGVVVIVAHLPARLQHMLPLAVVKILLELL</sequence>
<evidence type="ECO:0000313" key="2">
    <source>
        <dbReference type="Proteomes" id="UP000250321"/>
    </source>
</evidence>
<dbReference type="AlphaFoldDB" id="A0A314URG5"/>
<dbReference type="EMBL" id="PJQY01003111">
    <property type="protein sequence ID" value="PQM40047.1"/>
    <property type="molecule type" value="Genomic_DNA"/>
</dbReference>
<name>A0A314URG5_PRUYE</name>
<protein>
    <submittedName>
        <fullName evidence="1">Uncharacterized protein</fullName>
    </submittedName>
</protein>
<comment type="caution">
    <text evidence="1">The sequence shown here is derived from an EMBL/GenBank/DDBJ whole genome shotgun (WGS) entry which is preliminary data.</text>
</comment>
<dbReference type="Proteomes" id="UP000250321">
    <property type="component" value="Unassembled WGS sequence"/>
</dbReference>